<dbReference type="Proteomes" id="UP000314294">
    <property type="component" value="Unassembled WGS sequence"/>
</dbReference>
<comment type="caution">
    <text evidence="2">The sequence shown here is derived from an EMBL/GenBank/DDBJ whole genome shotgun (WGS) entry which is preliminary data.</text>
</comment>
<dbReference type="EMBL" id="SRLO01000372">
    <property type="protein sequence ID" value="TNN58710.1"/>
    <property type="molecule type" value="Genomic_DNA"/>
</dbReference>
<proteinExistence type="predicted"/>
<feature type="compositionally biased region" description="Basic and acidic residues" evidence="1">
    <location>
        <begin position="156"/>
        <end position="173"/>
    </location>
</feature>
<dbReference type="AlphaFoldDB" id="A0A4Z2GZN9"/>
<name>A0A4Z2GZN9_9TELE</name>
<feature type="region of interest" description="Disordered" evidence="1">
    <location>
        <begin position="153"/>
        <end position="187"/>
    </location>
</feature>
<accession>A0A4Z2GZN9</accession>
<sequence length="187" mass="20678">MSWITSPPAAPLGVVMSNREPLVRCSGGALSSSFMVSPRDACCLSKKPERQPSRYRRGRSSVNHNPDLGPADRINAAERSSAICDPSAQHVVGCPRKHIEPTGDRQRIPGDRPEEGLQEPELCSNPSRTRSSVSCRTLMKDVQPPSCRYLENFGVRQDDRTETARSRKDERHLPGSINKPPPLLIND</sequence>
<feature type="region of interest" description="Disordered" evidence="1">
    <location>
        <begin position="93"/>
        <end position="135"/>
    </location>
</feature>
<reference evidence="2 3" key="1">
    <citation type="submission" date="2019-03" db="EMBL/GenBank/DDBJ databases">
        <title>First draft genome of Liparis tanakae, snailfish: a comprehensive survey of snailfish specific genes.</title>
        <authorList>
            <person name="Kim W."/>
            <person name="Song I."/>
            <person name="Jeong J.-H."/>
            <person name="Kim D."/>
            <person name="Kim S."/>
            <person name="Ryu S."/>
            <person name="Song J.Y."/>
            <person name="Lee S.K."/>
        </authorList>
    </citation>
    <scope>NUCLEOTIDE SEQUENCE [LARGE SCALE GENOMIC DNA]</scope>
    <source>
        <tissue evidence="2">Muscle</tissue>
    </source>
</reference>
<organism evidence="2 3">
    <name type="scientific">Liparis tanakae</name>
    <name type="common">Tanaka's snailfish</name>
    <dbReference type="NCBI Taxonomy" id="230148"/>
    <lineage>
        <taxon>Eukaryota</taxon>
        <taxon>Metazoa</taxon>
        <taxon>Chordata</taxon>
        <taxon>Craniata</taxon>
        <taxon>Vertebrata</taxon>
        <taxon>Euteleostomi</taxon>
        <taxon>Actinopterygii</taxon>
        <taxon>Neopterygii</taxon>
        <taxon>Teleostei</taxon>
        <taxon>Neoteleostei</taxon>
        <taxon>Acanthomorphata</taxon>
        <taxon>Eupercaria</taxon>
        <taxon>Perciformes</taxon>
        <taxon>Cottioidei</taxon>
        <taxon>Cottales</taxon>
        <taxon>Liparidae</taxon>
        <taxon>Liparis</taxon>
    </lineage>
</organism>
<evidence type="ECO:0000313" key="3">
    <source>
        <dbReference type="Proteomes" id="UP000314294"/>
    </source>
</evidence>
<evidence type="ECO:0000313" key="2">
    <source>
        <dbReference type="EMBL" id="TNN58710.1"/>
    </source>
</evidence>
<evidence type="ECO:0000256" key="1">
    <source>
        <dbReference type="SAM" id="MobiDB-lite"/>
    </source>
</evidence>
<protein>
    <submittedName>
        <fullName evidence="2">Uncharacterized protein</fullName>
    </submittedName>
</protein>
<keyword evidence="3" id="KW-1185">Reference proteome</keyword>
<feature type="compositionally biased region" description="Polar residues" evidence="1">
    <location>
        <begin position="124"/>
        <end position="135"/>
    </location>
</feature>
<feature type="compositionally biased region" description="Basic and acidic residues" evidence="1">
    <location>
        <begin position="97"/>
        <end position="115"/>
    </location>
</feature>
<feature type="region of interest" description="Disordered" evidence="1">
    <location>
        <begin position="45"/>
        <end position="72"/>
    </location>
</feature>
<gene>
    <name evidence="2" type="ORF">EYF80_031035</name>
</gene>